<dbReference type="PANTHER" id="PTHR43311:SF2">
    <property type="entry name" value="GLUTAMATE--TRNA LIGASE, MITOCHONDRIAL-RELATED"/>
    <property type="match status" value="1"/>
</dbReference>
<dbReference type="GO" id="GO:0008270">
    <property type="term" value="F:zinc ion binding"/>
    <property type="evidence" value="ECO:0007669"/>
    <property type="project" value="InterPro"/>
</dbReference>
<comment type="similarity">
    <text evidence="2">Belongs to the class-I aminoacyl-tRNA synthetase family. Glutamate--tRNA ligase type 1 subfamily.</text>
</comment>
<dbReference type="STRING" id="1392247.A0A3N4KLP5"/>
<dbReference type="PRINTS" id="PR00987">
    <property type="entry name" value="TRNASYNTHGLU"/>
</dbReference>
<dbReference type="InterPro" id="IPR049940">
    <property type="entry name" value="GluQ/Sye"/>
</dbReference>
<dbReference type="PANTHER" id="PTHR43311">
    <property type="entry name" value="GLUTAMATE--TRNA LIGASE"/>
    <property type="match status" value="1"/>
</dbReference>
<sequence>AIKPARTRFAPSPTGFMHLGSLRTALYNYLFARHTQGQFILRIEDTDQKRTVEGAEESIMETLRWAGLHWDEGPEVGGGHGPYKQSKRTALYRSHAEQLLLDGAAYRCFCGPHRLEALAATRQAAGLPVEYDRRCHNLTSSESDQRAASGEPHVIRLLAPEKWPAFNDEVYGRISYGANTRAHAEGSFEDPVLLKSDGTPTYHLANVVDDHFMEITHVIRGTEWMPSTPKHAHLYRSFGWLPPKFVHVGLLMGKDKQKLSKRNGSVMVSEFREKGYSPEALVNFVALLGWSHGGGGKSDVLTLTQLVQRFNIEGLTAGNTVVNSEKLPFLQKAHLRKQFEENRDTEEVEVEKVEKAVRALYGDKYNLPLPSSPPPLAPSPPNTGH</sequence>
<dbReference type="FunFam" id="3.40.50.620:FF:000045">
    <property type="entry name" value="Glutamate--tRNA ligase, mitochondrial"/>
    <property type="match status" value="1"/>
</dbReference>
<dbReference type="GO" id="GO:0006424">
    <property type="term" value="P:glutamyl-tRNA aminoacylation"/>
    <property type="evidence" value="ECO:0007669"/>
    <property type="project" value="InterPro"/>
</dbReference>
<dbReference type="InterPro" id="IPR033910">
    <property type="entry name" value="GluRS_core"/>
</dbReference>
<keyword evidence="7 11" id="KW-0648">Protein biosynthesis</keyword>
<dbReference type="Pfam" id="PF00749">
    <property type="entry name" value="tRNA-synt_1c"/>
    <property type="match status" value="1"/>
</dbReference>
<evidence type="ECO:0000256" key="7">
    <source>
        <dbReference type="ARBA" id="ARBA00022917"/>
    </source>
</evidence>
<keyword evidence="6 11" id="KW-0067">ATP-binding</keyword>
<name>A0A3N4KLP5_9PEZI</name>
<evidence type="ECO:0000259" key="13">
    <source>
        <dbReference type="Pfam" id="PF00749"/>
    </source>
</evidence>
<comment type="subcellular location">
    <subcellularLocation>
        <location evidence="1">Mitochondrion</location>
    </subcellularLocation>
</comment>
<dbReference type="InterPro" id="IPR020058">
    <property type="entry name" value="Glu/Gln-tRNA-synth_Ib_cat-dom"/>
</dbReference>
<dbReference type="GO" id="GO:0005739">
    <property type="term" value="C:mitochondrion"/>
    <property type="evidence" value="ECO:0007669"/>
    <property type="project" value="UniProtKB-SubCell"/>
</dbReference>
<protein>
    <recommendedName>
        <fullName evidence="10">Glutamate--tRNA ligase, mitochondrial</fullName>
        <ecNumber evidence="3">6.1.1.17</ecNumber>
    </recommendedName>
    <alternativeName>
        <fullName evidence="9">Glutamyl-tRNA synthetase</fullName>
    </alternativeName>
</protein>
<evidence type="ECO:0000256" key="6">
    <source>
        <dbReference type="ARBA" id="ARBA00022840"/>
    </source>
</evidence>
<dbReference type="EC" id="6.1.1.17" evidence="3"/>
<dbReference type="InterPro" id="IPR000924">
    <property type="entry name" value="Glu/Gln-tRNA-synth"/>
</dbReference>
<dbReference type="Proteomes" id="UP000277580">
    <property type="component" value="Unassembled WGS sequence"/>
</dbReference>
<evidence type="ECO:0000256" key="2">
    <source>
        <dbReference type="ARBA" id="ARBA00007894"/>
    </source>
</evidence>
<gene>
    <name evidence="14" type="ORF">P167DRAFT_492818</name>
</gene>
<evidence type="ECO:0000256" key="12">
    <source>
        <dbReference type="SAM" id="MobiDB-lite"/>
    </source>
</evidence>
<evidence type="ECO:0000256" key="1">
    <source>
        <dbReference type="ARBA" id="ARBA00004173"/>
    </source>
</evidence>
<dbReference type="NCBIfam" id="TIGR00464">
    <property type="entry name" value="gltX_bact"/>
    <property type="match status" value="1"/>
</dbReference>
<dbReference type="AlphaFoldDB" id="A0A3N4KLP5"/>
<evidence type="ECO:0000313" key="14">
    <source>
        <dbReference type="EMBL" id="RPB09261.1"/>
    </source>
</evidence>
<dbReference type="OrthoDB" id="428822at2759"/>
<dbReference type="GO" id="GO:0004818">
    <property type="term" value="F:glutamate-tRNA ligase activity"/>
    <property type="evidence" value="ECO:0007669"/>
    <property type="project" value="UniProtKB-EC"/>
</dbReference>
<feature type="non-terminal residue" evidence="14">
    <location>
        <position position="1"/>
    </location>
</feature>
<dbReference type="InterPro" id="IPR004527">
    <property type="entry name" value="Glu-tRNA-ligase_bac/mito"/>
</dbReference>
<keyword evidence="5 11" id="KW-0547">Nucleotide-binding</keyword>
<organism evidence="14 15">
    <name type="scientific">Morchella conica CCBAS932</name>
    <dbReference type="NCBI Taxonomy" id="1392247"/>
    <lineage>
        <taxon>Eukaryota</taxon>
        <taxon>Fungi</taxon>
        <taxon>Dikarya</taxon>
        <taxon>Ascomycota</taxon>
        <taxon>Pezizomycotina</taxon>
        <taxon>Pezizomycetes</taxon>
        <taxon>Pezizales</taxon>
        <taxon>Morchellaceae</taxon>
        <taxon>Morchella</taxon>
    </lineage>
</organism>
<dbReference type="CDD" id="cd00808">
    <property type="entry name" value="GluRS_core"/>
    <property type="match status" value="1"/>
</dbReference>
<feature type="domain" description="Glutamyl/glutaminyl-tRNA synthetase class Ib catalytic" evidence="13">
    <location>
        <begin position="6"/>
        <end position="327"/>
    </location>
</feature>
<dbReference type="GO" id="GO:0005524">
    <property type="term" value="F:ATP binding"/>
    <property type="evidence" value="ECO:0007669"/>
    <property type="project" value="UniProtKB-KW"/>
</dbReference>
<dbReference type="SUPFAM" id="SSF52374">
    <property type="entry name" value="Nucleotidylyl transferase"/>
    <property type="match status" value="1"/>
</dbReference>
<feature type="compositionally biased region" description="Pro residues" evidence="12">
    <location>
        <begin position="370"/>
        <end position="385"/>
    </location>
</feature>
<keyword evidence="8 11" id="KW-0030">Aminoacyl-tRNA synthetase</keyword>
<evidence type="ECO:0000256" key="10">
    <source>
        <dbReference type="ARBA" id="ARBA00072917"/>
    </source>
</evidence>
<dbReference type="InterPro" id="IPR014729">
    <property type="entry name" value="Rossmann-like_a/b/a_fold"/>
</dbReference>
<evidence type="ECO:0000256" key="4">
    <source>
        <dbReference type="ARBA" id="ARBA00022598"/>
    </source>
</evidence>
<dbReference type="FunCoup" id="A0A3N4KLP5">
    <property type="interactions" value="686"/>
</dbReference>
<reference evidence="14 15" key="1">
    <citation type="journal article" date="2018" name="Nat. Ecol. Evol.">
        <title>Pezizomycetes genomes reveal the molecular basis of ectomycorrhizal truffle lifestyle.</title>
        <authorList>
            <person name="Murat C."/>
            <person name="Payen T."/>
            <person name="Noel B."/>
            <person name="Kuo A."/>
            <person name="Morin E."/>
            <person name="Chen J."/>
            <person name="Kohler A."/>
            <person name="Krizsan K."/>
            <person name="Balestrini R."/>
            <person name="Da Silva C."/>
            <person name="Montanini B."/>
            <person name="Hainaut M."/>
            <person name="Levati E."/>
            <person name="Barry K.W."/>
            <person name="Belfiori B."/>
            <person name="Cichocki N."/>
            <person name="Clum A."/>
            <person name="Dockter R.B."/>
            <person name="Fauchery L."/>
            <person name="Guy J."/>
            <person name="Iotti M."/>
            <person name="Le Tacon F."/>
            <person name="Lindquist E.A."/>
            <person name="Lipzen A."/>
            <person name="Malagnac F."/>
            <person name="Mello A."/>
            <person name="Molinier V."/>
            <person name="Miyauchi S."/>
            <person name="Poulain J."/>
            <person name="Riccioni C."/>
            <person name="Rubini A."/>
            <person name="Sitrit Y."/>
            <person name="Splivallo R."/>
            <person name="Traeger S."/>
            <person name="Wang M."/>
            <person name="Zifcakova L."/>
            <person name="Wipf D."/>
            <person name="Zambonelli A."/>
            <person name="Paolocci F."/>
            <person name="Nowrousian M."/>
            <person name="Ottonello S."/>
            <person name="Baldrian P."/>
            <person name="Spatafora J.W."/>
            <person name="Henrissat B."/>
            <person name="Nagy L.G."/>
            <person name="Aury J.M."/>
            <person name="Wincker P."/>
            <person name="Grigoriev I.V."/>
            <person name="Bonfante P."/>
            <person name="Martin F.M."/>
        </authorList>
    </citation>
    <scope>NUCLEOTIDE SEQUENCE [LARGE SCALE GENOMIC DNA]</scope>
    <source>
        <strain evidence="14 15">CCBAS932</strain>
    </source>
</reference>
<evidence type="ECO:0000313" key="15">
    <source>
        <dbReference type="Proteomes" id="UP000277580"/>
    </source>
</evidence>
<evidence type="ECO:0000256" key="11">
    <source>
        <dbReference type="RuleBase" id="RU363037"/>
    </source>
</evidence>
<dbReference type="EMBL" id="ML119153">
    <property type="protein sequence ID" value="RPB09261.1"/>
    <property type="molecule type" value="Genomic_DNA"/>
</dbReference>
<keyword evidence="4 11" id="KW-0436">Ligase</keyword>
<dbReference type="Gene3D" id="3.40.50.620">
    <property type="entry name" value="HUPs"/>
    <property type="match status" value="1"/>
</dbReference>
<evidence type="ECO:0000256" key="9">
    <source>
        <dbReference type="ARBA" id="ARBA00030865"/>
    </source>
</evidence>
<evidence type="ECO:0000256" key="3">
    <source>
        <dbReference type="ARBA" id="ARBA00012835"/>
    </source>
</evidence>
<accession>A0A3N4KLP5</accession>
<feature type="region of interest" description="Disordered" evidence="12">
    <location>
        <begin position="364"/>
        <end position="385"/>
    </location>
</feature>
<evidence type="ECO:0000256" key="8">
    <source>
        <dbReference type="ARBA" id="ARBA00023146"/>
    </source>
</evidence>
<evidence type="ECO:0000256" key="5">
    <source>
        <dbReference type="ARBA" id="ARBA00022741"/>
    </source>
</evidence>
<dbReference type="InParanoid" id="A0A3N4KLP5"/>
<proteinExistence type="inferred from homology"/>
<keyword evidence="15" id="KW-1185">Reference proteome</keyword>